<name>A0A291TCV1_9FIRM</name>
<organism evidence="1 2">
    <name type="scientific">Faecalibacterium prausnitzii</name>
    <dbReference type="NCBI Taxonomy" id="853"/>
    <lineage>
        <taxon>Bacteria</taxon>
        <taxon>Bacillati</taxon>
        <taxon>Bacillota</taxon>
        <taxon>Clostridia</taxon>
        <taxon>Eubacteriales</taxon>
        <taxon>Oscillospiraceae</taxon>
        <taxon>Faecalibacterium</taxon>
    </lineage>
</organism>
<evidence type="ECO:0000313" key="1">
    <source>
        <dbReference type="EMBL" id="ATL90966.1"/>
    </source>
</evidence>
<gene>
    <name evidence="1" type="ORF">CRH10_12015</name>
</gene>
<evidence type="ECO:0000313" key="2">
    <source>
        <dbReference type="Proteomes" id="UP000223709"/>
    </source>
</evidence>
<proteinExistence type="predicted"/>
<protein>
    <submittedName>
        <fullName evidence="1">Uncharacterized protein</fullName>
    </submittedName>
</protein>
<dbReference type="AlphaFoldDB" id="A0A291TCV1"/>
<reference evidence="1 2" key="1">
    <citation type="submission" date="2017-10" db="EMBL/GenBank/DDBJ databases">
        <title>Complete Genome Sequence of Faecalibacterium prausnitzii isolated from the gut of healthy adult Indian.</title>
        <authorList>
            <person name="Bag S."/>
            <person name="Ghosh T.S."/>
            <person name="Das B."/>
        </authorList>
    </citation>
    <scope>NUCLEOTIDE SEQUENCE [LARGE SCALE GENOMIC DNA]</scope>
    <source>
        <strain evidence="1 2">Indica</strain>
    </source>
</reference>
<accession>A0A291TCV1</accession>
<sequence>MSNTMFAATHDAGKAITRTFDMVWPLVAGLWNIRQASKDFFVQNPNASNKDAKRAIISGLNVRGLDFRGIFENYTWEDEEEYISEILLINAIAIFDTWVDSFVDVTLPSASATKKKNLKDAMKKGDFADYEATLALEPNSVLKAHFRASKQRKDAQIGNLLIVYKYYKACRNCIAHGNRIYTDKAENCYNSMAVLTAQDCGIKELPKPDVTVQGQPLKLVFRGVVGLYDVLLCIVYHYDIVASDKTCIELEIANRWRQLQGISLCRNVKKRNNSIRNYFKSIDMCPPLQAMTDDVYDFLKTNNLVTQGL</sequence>
<dbReference type="RefSeq" id="WP_098924716.1">
    <property type="nucleotide sequence ID" value="NZ_CP023819.1"/>
</dbReference>
<dbReference type="EMBL" id="CP023819">
    <property type="protein sequence ID" value="ATL90966.1"/>
    <property type="molecule type" value="Genomic_DNA"/>
</dbReference>
<dbReference type="Proteomes" id="UP000223709">
    <property type="component" value="Chromosome"/>
</dbReference>